<evidence type="ECO:0000256" key="2">
    <source>
        <dbReference type="ARBA" id="ARBA00023015"/>
    </source>
</evidence>
<feature type="repeat" description="TPR" evidence="5">
    <location>
        <begin position="743"/>
        <end position="776"/>
    </location>
</feature>
<dbReference type="PROSITE" id="PS50005">
    <property type="entry name" value="TPR"/>
    <property type="match status" value="1"/>
</dbReference>
<evidence type="ECO:0000256" key="4">
    <source>
        <dbReference type="ARBA" id="ARBA00023163"/>
    </source>
</evidence>
<dbReference type="SMART" id="SM00862">
    <property type="entry name" value="Trans_reg_C"/>
    <property type="match status" value="1"/>
</dbReference>
<keyword evidence="5" id="KW-0802">TPR repeat</keyword>
<comment type="caution">
    <text evidence="8">The sequence shown here is derived from an EMBL/GenBank/DDBJ whole genome shotgun (WGS) entry which is preliminary data.</text>
</comment>
<dbReference type="Pfam" id="PF03704">
    <property type="entry name" value="BTAD"/>
    <property type="match status" value="1"/>
</dbReference>
<dbReference type="SUPFAM" id="SSF52540">
    <property type="entry name" value="P-loop containing nucleoside triphosphate hydrolases"/>
    <property type="match status" value="1"/>
</dbReference>
<feature type="domain" description="Bacterial transcriptional activator" evidence="7">
    <location>
        <begin position="96"/>
        <end position="238"/>
    </location>
</feature>
<proteinExistence type="inferred from homology"/>
<dbReference type="Gene3D" id="3.40.50.300">
    <property type="entry name" value="P-loop containing nucleotide triphosphate hydrolases"/>
    <property type="match status" value="1"/>
</dbReference>
<comment type="similarity">
    <text evidence="1">Belongs to the AfsR/DnrI/RedD regulatory family.</text>
</comment>
<dbReference type="Gene3D" id="1.25.40.10">
    <property type="entry name" value="Tetratricopeptide repeat domain"/>
    <property type="match status" value="2"/>
</dbReference>
<protein>
    <submittedName>
        <fullName evidence="8">BTAD domain-containing putative transcriptional regulator</fullName>
    </submittedName>
</protein>
<dbReference type="PANTHER" id="PTHR35807">
    <property type="entry name" value="TRANSCRIPTIONAL REGULATOR REDD-RELATED"/>
    <property type="match status" value="1"/>
</dbReference>
<gene>
    <name evidence="8" type="ORF">ACFOUW_13885</name>
</gene>
<dbReference type="SUPFAM" id="SSF46894">
    <property type="entry name" value="C-terminal effector domain of the bipartite response regulators"/>
    <property type="match status" value="1"/>
</dbReference>
<dbReference type="Pfam" id="PF13424">
    <property type="entry name" value="TPR_12"/>
    <property type="match status" value="1"/>
</dbReference>
<dbReference type="CDD" id="cd15831">
    <property type="entry name" value="BTAD"/>
    <property type="match status" value="1"/>
</dbReference>
<dbReference type="InterPro" id="IPR027417">
    <property type="entry name" value="P-loop_NTPase"/>
</dbReference>
<dbReference type="InterPro" id="IPR036388">
    <property type="entry name" value="WH-like_DNA-bd_sf"/>
</dbReference>
<dbReference type="InterPro" id="IPR011990">
    <property type="entry name" value="TPR-like_helical_dom_sf"/>
</dbReference>
<keyword evidence="2" id="KW-0805">Transcription regulation</keyword>
<dbReference type="Gene3D" id="1.10.10.10">
    <property type="entry name" value="Winged helix-like DNA-binding domain superfamily/Winged helix DNA-binding domain"/>
    <property type="match status" value="1"/>
</dbReference>
<keyword evidence="3" id="KW-0238">DNA-binding</keyword>
<dbReference type="InterPro" id="IPR019734">
    <property type="entry name" value="TPR_rpt"/>
</dbReference>
<keyword evidence="9" id="KW-1185">Reference proteome</keyword>
<organism evidence="8 9">
    <name type="scientific">Tenggerimyces flavus</name>
    <dbReference type="NCBI Taxonomy" id="1708749"/>
    <lineage>
        <taxon>Bacteria</taxon>
        <taxon>Bacillati</taxon>
        <taxon>Actinomycetota</taxon>
        <taxon>Actinomycetes</taxon>
        <taxon>Propionibacteriales</taxon>
        <taxon>Nocardioidaceae</taxon>
        <taxon>Tenggerimyces</taxon>
    </lineage>
</organism>
<dbReference type="InterPro" id="IPR005158">
    <property type="entry name" value="BTAD"/>
</dbReference>
<dbReference type="Proteomes" id="UP001595699">
    <property type="component" value="Unassembled WGS sequence"/>
</dbReference>
<evidence type="ECO:0000313" key="9">
    <source>
        <dbReference type="Proteomes" id="UP001595699"/>
    </source>
</evidence>
<sequence>MSHLEITLLGPFGLTVRGEPVRIAAEIPRTLVAVLAMSAPNPVPIETISRALWESDPPADVRAGIQTYVSRLRRVLPDLIETQHEGYRLRVRAEAVDALRFLELCDQAAAERGTPQEAATIAAALRMWQGRAFVDVRSAWLDARYERDLVERQLELVERRVDLDLPTDRAASAIAELISLADAHPFRESLWARLMLALERRGRVPEALVAYERIRARLADELGVSPGPDLQRAHLRLLAADEPGPPSSIPRQLPSDLGRFTGRTEVLTRLRKLISDQDAADQPGMVVTLDGPAGIGKTALAVHWAHQVAHLFPGGQLYLDLHGYGPGEPMDPGVAVETLVRALGGRPDQLPPDLDARSALLRTMMAGRRTLILLDNARDARQVRPLIPGSGVLVVVTSRNQLRGLTVRDGAHPFTLDGLDHQESIDLLESFLGDRGTSRDSVAELARLCHGLPLALTIAGERAGRELSDRLTDLVASLGDESAKLDTLQSDDDETTDLRGVLSWSNAALPADAARMLRVLSLNPGPDIGVPGAAALAGVSLASAGRLLDRLVGTSQLQHKRSGRYELHDLLRSYASELASEQDAPADRAESLRRLLGWQTMSAFQAKAQLEPTKDDLHPDVVGIVPLTFTGEADAHAWFETERHNLVASVRVAFAHRFDYLCWWLANATWAHLYLIGAWDEIVTTHQIGLRAAQRCGDRVGIATMLSGIGAAYRATGRTELAVRTQRSALEVFTEAGHAVGAAQALNNLGSALRSSGSLDEALDCFRRAGAMERAREEVSGNVAVCAYQEAVTLTALGRAPEAVPVFDSALALLRSLGHRRGEARVLQALAAASTNLVRCDEAVEQYRTAVEIYAQLGDRWYEASLLSQLGQALLRCARPAEAATSWRAALRILDETGAADSPDLHRADLHARLRSVS</sequence>
<accession>A0ABV7Y9X1</accession>
<evidence type="ECO:0000256" key="3">
    <source>
        <dbReference type="ARBA" id="ARBA00023125"/>
    </source>
</evidence>
<dbReference type="PRINTS" id="PR00364">
    <property type="entry name" value="DISEASERSIST"/>
</dbReference>
<name>A0ABV7Y9X1_9ACTN</name>
<dbReference type="SMART" id="SM01043">
    <property type="entry name" value="BTAD"/>
    <property type="match status" value="1"/>
</dbReference>
<dbReference type="EMBL" id="JBHRZH010000011">
    <property type="protein sequence ID" value="MFC3761927.1"/>
    <property type="molecule type" value="Genomic_DNA"/>
</dbReference>
<dbReference type="InterPro" id="IPR001867">
    <property type="entry name" value="OmpR/PhoB-type_DNA-bd"/>
</dbReference>
<evidence type="ECO:0000259" key="6">
    <source>
        <dbReference type="SMART" id="SM00862"/>
    </source>
</evidence>
<reference evidence="9" key="1">
    <citation type="journal article" date="2019" name="Int. J. Syst. Evol. Microbiol.">
        <title>The Global Catalogue of Microorganisms (GCM) 10K type strain sequencing project: providing services to taxonomists for standard genome sequencing and annotation.</title>
        <authorList>
            <consortium name="The Broad Institute Genomics Platform"/>
            <consortium name="The Broad Institute Genome Sequencing Center for Infectious Disease"/>
            <person name="Wu L."/>
            <person name="Ma J."/>
        </authorList>
    </citation>
    <scope>NUCLEOTIDE SEQUENCE [LARGE SCALE GENOMIC DNA]</scope>
    <source>
        <strain evidence="9">CGMCC 4.7241</strain>
    </source>
</reference>
<keyword evidence="4" id="KW-0804">Transcription</keyword>
<evidence type="ECO:0000259" key="7">
    <source>
        <dbReference type="SMART" id="SM01043"/>
    </source>
</evidence>
<evidence type="ECO:0000256" key="5">
    <source>
        <dbReference type="PROSITE-ProRule" id="PRU00339"/>
    </source>
</evidence>
<dbReference type="InterPro" id="IPR016032">
    <property type="entry name" value="Sig_transdc_resp-reg_C-effctor"/>
</dbReference>
<dbReference type="InterPro" id="IPR051677">
    <property type="entry name" value="AfsR-DnrI-RedD_regulator"/>
</dbReference>
<evidence type="ECO:0000256" key="1">
    <source>
        <dbReference type="ARBA" id="ARBA00005820"/>
    </source>
</evidence>
<evidence type="ECO:0000313" key="8">
    <source>
        <dbReference type="EMBL" id="MFC3761927.1"/>
    </source>
</evidence>
<dbReference type="SUPFAM" id="SSF48452">
    <property type="entry name" value="TPR-like"/>
    <property type="match status" value="3"/>
</dbReference>
<dbReference type="SMART" id="SM00028">
    <property type="entry name" value="TPR"/>
    <property type="match status" value="6"/>
</dbReference>
<dbReference type="PANTHER" id="PTHR35807:SF1">
    <property type="entry name" value="TRANSCRIPTIONAL REGULATOR REDD"/>
    <property type="match status" value="1"/>
</dbReference>
<dbReference type="RefSeq" id="WP_205121365.1">
    <property type="nucleotide sequence ID" value="NZ_JAFBCM010000001.1"/>
</dbReference>
<feature type="domain" description="OmpR/PhoB-type" evidence="6">
    <location>
        <begin position="18"/>
        <end position="89"/>
    </location>
</feature>